<evidence type="ECO:0000313" key="5">
    <source>
        <dbReference type="EMBL" id="PPQ33715.1"/>
    </source>
</evidence>
<dbReference type="GO" id="GO:0016052">
    <property type="term" value="P:carbohydrate catabolic process"/>
    <property type="evidence" value="ECO:0007669"/>
    <property type="project" value="TreeGrafter"/>
</dbReference>
<dbReference type="SFLD" id="SFLDG00179">
    <property type="entry name" value="mandelate_racemase"/>
    <property type="match status" value="1"/>
</dbReference>
<sequence>MKIDDVTLTIFAWDNIPVTVYHQGATAASGSNLGLLRIRTDAGLEGHAFLGSASNPASMDGPQLIRSLKPMLMGQDPLQRERIHAGMRLINRTVSYRTIGAVDTALWDLAGKIAGLPVHALMGTYRTSIPAYASSQVLPDAAAYVDQAQAFKARGWTAYKIHPPRDPERDIRVCEAVRKAVGDDFRLMLDSTWSYDYTDALRVGRAIEEMGYYWFEDPLADEDIYGYVKLRQKLDIPIMATEFPAGGLDTYPIWLTEKATDYLRGDIPNKGGLTTMLKTAHLAEAFGLRYEVHHSGNSLNNLANLHLCMALRNTTMWEVLLPDGAHKYGMVKELEIDADGLMHAPTAPGLGGEIDFGLVESKTEAVLR</sequence>
<dbReference type="AlphaFoldDB" id="A0A2S6NGD9"/>
<dbReference type="RefSeq" id="WP_104519401.1">
    <property type="nucleotide sequence ID" value="NZ_NHRY01000139.1"/>
</dbReference>
<comment type="caution">
    <text evidence="5">The sequence shown here is derived from an EMBL/GenBank/DDBJ whole genome shotgun (WGS) entry which is preliminary data.</text>
</comment>
<dbReference type="Gene3D" id="3.20.20.120">
    <property type="entry name" value="Enolase-like C-terminal domain"/>
    <property type="match status" value="1"/>
</dbReference>
<comment type="cofactor">
    <cofactor evidence="1">
        <name>Mg(2+)</name>
        <dbReference type="ChEBI" id="CHEBI:18420"/>
    </cofactor>
</comment>
<dbReference type="PANTHER" id="PTHR13794:SF58">
    <property type="entry name" value="MITOCHONDRIAL ENOLASE SUPERFAMILY MEMBER 1"/>
    <property type="match status" value="1"/>
</dbReference>
<dbReference type="PANTHER" id="PTHR13794">
    <property type="entry name" value="ENOLASE SUPERFAMILY, MANDELATE RACEMASE"/>
    <property type="match status" value="1"/>
</dbReference>
<evidence type="ECO:0000259" key="4">
    <source>
        <dbReference type="SMART" id="SM00922"/>
    </source>
</evidence>
<name>A0A2S6NGD9_RHOGL</name>
<gene>
    <name evidence="5" type="ORF">CCS01_13665</name>
</gene>
<dbReference type="InterPro" id="IPR029065">
    <property type="entry name" value="Enolase_C-like"/>
</dbReference>
<evidence type="ECO:0000256" key="3">
    <source>
        <dbReference type="ARBA" id="ARBA00022842"/>
    </source>
</evidence>
<dbReference type="Proteomes" id="UP000239724">
    <property type="component" value="Unassembled WGS sequence"/>
</dbReference>
<dbReference type="SFLD" id="SFLDS00001">
    <property type="entry name" value="Enolase"/>
    <property type="match status" value="1"/>
</dbReference>
<dbReference type="SMART" id="SM00922">
    <property type="entry name" value="MR_MLE"/>
    <property type="match status" value="1"/>
</dbReference>
<dbReference type="EMBL" id="NHRY01000139">
    <property type="protein sequence ID" value="PPQ33715.1"/>
    <property type="molecule type" value="Genomic_DNA"/>
</dbReference>
<proteinExistence type="predicted"/>
<reference evidence="5 6" key="1">
    <citation type="journal article" date="2018" name="Arch. Microbiol.">
        <title>New insights into the metabolic potential of the phototrophic purple bacterium Rhodopila globiformis DSM 161(T) from its draft genome sequence and evidence for a vanadium-dependent nitrogenase.</title>
        <authorList>
            <person name="Imhoff J.F."/>
            <person name="Rahn T."/>
            <person name="Kunzel S."/>
            <person name="Neulinger S.C."/>
        </authorList>
    </citation>
    <scope>NUCLEOTIDE SEQUENCE [LARGE SCALE GENOMIC DNA]</scope>
    <source>
        <strain evidence="5 6">DSM 161</strain>
    </source>
</reference>
<keyword evidence="2" id="KW-0479">Metal-binding</keyword>
<dbReference type="GO" id="GO:0000287">
    <property type="term" value="F:magnesium ion binding"/>
    <property type="evidence" value="ECO:0007669"/>
    <property type="project" value="TreeGrafter"/>
</dbReference>
<dbReference type="SUPFAM" id="SSF54826">
    <property type="entry name" value="Enolase N-terminal domain-like"/>
    <property type="match status" value="1"/>
</dbReference>
<dbReference type="InterPro" id="IPR036849">
    <property type="entry name" value="Enolase-like_C_sf"/>
</dbReference>
<accession>A0A2S6NGD9</accession>
<dbReference type="GO" id="GO:0016836">
    <property type="term" value="F:hydro-lyase activity"/>
    <property type="evidence" value="ECO:0007669"/>
    <property type="project" value="TreeGrafter"/>
</dbReference>
<dbReference type="Pfam" id="PF13378">
    <property type="entry name" value="MR_MLE_C"/>
    <property type="match status" value="1"/>
</dbReference>
<dbReference type="Pfam" id="PF02746">
    <property type="entry name" value="MR_MLE_N"/>
    <property type="match status" value="1"/>
</dbReference>
<evidence type="ECO:0000256" key="1">
    <source>
        <dbReference type="ARBA" id="ARBA00001946"/>
    </source>
</evidence>
<feature type="domain" description="Mandelate racemase/muconate lactonizing enzyme C-terminal" evidence="4">
    <location>
        <begin position="141"/>
        <end position="237"/>
    </location>
</feature>
<dbReference type="InterPro" id="IPR013341">
    <property type="entry name" value="Mandelate_racemase_N_dom"/>
</dbReference>
<evidence type="ECO:0000313" key="6">
    <source>
        <dbReference type="Proteomes" id="UP000239724"/>
    </source>
</evidence>
<keyword evidence="6" id="KW-1185">Reference proteome</keyword>
<protein>
    <submittedName>
        <fullName evidence="5">Mandelate racemase</fullName>
    </submittedName>
</protein>
<evidence type="ECO:0000256" key="2">
    <source>
        <dbReference type="ARBA" id="ARBA00022723"/>
    </source>
</evidence>
<dbReference type="SUPFAM" id="SSF51604">
    <property type="entry name" value="Enolase C-terminal domain-like"/>
    <property type="match status" value="1"/>
</dbReference>
<organism evidence="5 6">
    <name type="scientific">Rhodopila globiformis</name>
    <name type="common">Rhodopseudomonas globiformis</name>
    <dbReference type="NCBI Taxonomy" id="1071"/>
    <lineage>
        <taxon>Bacteria</taxon>
        <taxon>Pseudomonadati</taxon>
        <taxon>Pseudomonadota</taxon>
        <taxon>Alphaproteobacteria</taxon>
        <taxon>Acetobacterales</taxon>
        <taxon>Acetobacteraceae</taxon>
        <taxon>Rhodopila</taxon>
    </lineage>
</organism>
<dbReference type="InterPro" id="IPR029017">
    <property type="entry name" value="Enolase-like_N"/>
</dbReference>
<dbReference type="Gene3D" id="3.30.390.10">
    <property type="entry name" value="Enolase-like, N-terminal domain"/>
    <property type="match status" value="1"/>
</dbReference>
<dbReference type="InterPro" id="IPR013342">
    <property type="entry name" value="Mandelate_racemase_C"/>
</dbReference>
<keyword evidence="3" id="KW-0460">Magnesium</keyword>
<dbReference type="InterPro" id="IPR046945">
    <property type="entry name" value="RHMD-like"/>
</dbReference>
<dbReference type="OrthoDB" id="7511553at2"/>